<feature type="signal peptide" evidence="2">
    <location>
        <begin position="1"/>
        <end position="21"/>
    </location>
</feature>
<name>A0A1J7I9W0_9PEZI</name>
<evidence type="ECO:0000256" key="1">
    <source>
        <dbReference type="SAM" id="MobiDB-lite"/>
    </source>
</evidence>
<gene>
    <name evidence="3" type="ORF">CONLIGDRAFT_108193</name>
</gene>
<feature type="compositionally biased region" description="Polar residues" evidence="1">
    <location>
        <begin position="144"/>
        <end position="153"/>
    </location>
</feature>
<dbReference type="Proteomes" id="UP000182658">
    <property type="component" value="Unassembled WGS sequence"/>
</dbReference>
<sequence length="175" mass="18968">MEVLVLAMEAIVALKVALVAPQRLPGASPNALHSPDEWSNRTPSSTTSSCSGSGSAYDPYGRTPACAPALMSRHSGCVTCFSSAQTLFQAALTTSTVSTHRRNVQHLLTTYPRPRLGSVTSHSFRAKQHRNIFPARRNFKMKRSQQLSDSISQEPIASSPPTLPPPPPPSRHLIR</sequence>
<dbReference type="EMBL" id="KV875104">
    <property type="protein sequence ID" value="OIW24238.1"/>
    <property type="molecule type" value="Genomic_DNA"/>
</dbReference>
<protein>
    <recommendedName>
        <fullName evidence="5">Secreted protein</fullName>
    </recommendedName>
</protein>
<feature type="compositionally biased region" description="Pro residues" evidence="1">
    <location>
        <begin position="161"/>
        <end position="175"/>
    </location>
</feature>
<organism evidence="3 4">
    <name type="scientific">Coniochaeta ligniaria NRRL 30616</name>
    <dbReference type="NCBI Taxonomy" id="1408157"/>
    <lineage>
        <taxon>Eukaryota</taxon>
        <taxon>Fungi</taxon>
        <taxon>Dikarya</taxon>
        <taxon>Ascomycota</taxon>
        <taxon>Pezizomycotina</taxon>
        <taxon>Sordariomycetes</taxon>
        <taxon>Sordariomycetidae</taxon>
        <taxon>Coniochaetales</taxon>
        <taxon>Coniochaetaceae</taxon>
        <taxon>Coniochaeta</taxon>
    </lineage>
</organism>
<keyword evidence="2" id="KW-0732">Signal</keyword>
<keyword evidence="4" id="KW-1185">Reference proteome</keyword>
<evidence type="ECO:0008006" key="5">
    <source>
        <dbReference type="Google" id="ProtNLM"/>
    </source>
</evidence>
<accession>A0A1J7I9W0</accession>
<dbReference type="InParanoid" id="A0A1J7I9W0"/>
<feature type="chain" id="PRO_5012227655" description="Secreted protein" evidence="2">
    <location>
        <begin position="22"/>
        <end position="175"/>
    </location>
</feature>
<dbReference type="AlphaFoldDB" id="A0A1J7I9W0"/>
<evidence type="ECO:0000256" key="2">
    <source>
        <dbReference type="SAM" id="SignalP"/>
    </source>
</evidence>
<feature type="region of interest" description="Disordered" evidence="1">
    <location>
        <begin position="26"/>
        <end position="54"/>
    </location>
</feature>
<evidence type="ECO:0000313" key="4">
    <source>
        <dbReference type="Proteomes" id="UP000182658"/>
    </source>
</evidence>
<evidence type="ECO:0000313" key="3">
    <source>
        <dbReference type="EMBL" id="OIW24238.1"/>
    </source>
</evidence>
<proteinExistence type="predicted"/>
<reference evidence="3 4" key="1">
    <citation type="submission" date="2016-10" db="EMBL/GenBank/DDBJ databases">
        <title>Draft genome sequence of Coniochaeta ligniaria NRRL30616, a lignocellulolytic fungus for bioabatement of inhibitors in plant biomass hydrolysates.</title>
        <authorList>
            <consortium name="DOE Joint Genome Institute"/>
            <person name="Jimenez D.J."/>
            <person name="Hector R.E."/>
            <person name="Riley R."/>
            <person name="Sun H."/>
            <person name="Grigoriev I.V."/>
            <person name="Van Elsas J.D."/>
            <person name="Nichols N.N."/>
        </authorList>
    </citation>
    <scope>NUCLEOTIDE SEQUENCE [LARGE SCALE GENOMIC DNA]</scope>
    <source>
        <strain evidence="3 4">NRRL 30616</strain>
    </source>
</reference>
<feature type="region of interest" description="Disordered" evidence="1">
    <location>
        <begin position="134"/>
        <end position="175"/>
    </location>
</feature>
<feature type="compositionally biased region" description="Low complexity" evidence="1">
    <location>
        <begin position="44"/>
        <end position="54"/>
    </location>
</feature>